<proteinExistence type="predicted"/>
<sequence>MVESMEVDAGAKAHENEAQPESEEAPPVVKVPSYVTLDKVSLLQASVDRMALGMFNALRLLPAGLESSGSQEETMQTIKDLAKDVLAAVKETDRLINDLPGLDKTESEQLEEMRRLQIQSEEEAQTLRQVADEAAKVRNMTEQVYGGRVLAGEDSEEDDDEEEFGFQLGGGFGATAGASTAAQPRFTVQTPAAAAPTNGESDEEDEDGDDEDSVVAQLVAGSIANDKAVTTAAPATASASSTPKPTPRTTSSGATWEDIDWTIDSAMDGVGVMSEALVRKLQPSLDATIRRISELTDNQERLLQQLAAQHREMGRNPKLEDIDVTMRKLPLYVRKVQDIKGAMSDITTSIEKMKKRAEYLRVEAQSHAIKKENKRESMTQWNKLYAAKSSEISGGNSNNSSSASAYAAAADRVARELEEKVEEKAHP</sequence>
<comment type="subcellular location">
    <subcellularLocation>
        <location evidence="1">Nucleus</location>
    </subcellularLocation>
</comment>
<reference evidence="7" key="2">
    <citation type="journal article" date="2023" name="Microbiol Resour">
        <title>Decontamination and Annotation of the Draft Genome Sequence of the Oomycete Lagenidium giganteum ARSEF 373.</title>
        <authorList>
            <person name="Morgan W.R."/>
            <person name="Tartar A."/>
        </authorList>
    </citation>
    <scope>NUCLEOTIDE SEQUENCE</scope>
    <source>
        <strain evidence="7">ARSEF 373</strain>
    </source>
</reference>
<keyword evidence="4" id="KW-0539">Nucleus</keyword>
<keyword evidence="3" id="KW-0804">Transcription</keyword>
<evidence type="ECO:0000313" key="8">
    <source>
        <dbReference type="Proteomes" id="UP001146120"/>
    </source>
</evidence>
<dbReference type="GO" id="GO:0016592">
    <property type="term" value="C:mediator complex"/>
    <property type="evidence" value="ECO:0007669"/>
    <property type="project" value="InterPro"/>
</dbReference>
<reference evidence="7" key="1">
    <citation type="submission" date="2022-11" db="EMBL/GenBank/DDBJ databases">
        <authorList>
            <person name="Morgan W.R."/>
            <person name="Tartar A."/>
        </authorList>
    </citation>
    <scope>NUCLEOTIDE SEQUENCE</scope>
    <source>
        <strain evidence="7">ARSEF 373</strain>
    </source>
</reference>
<feature type="region of interest" description="Disordered" evidence="6">
    <location>
        <begin position="390"/>
        <end position="409"/>
    </location>
</feature>
<dbReference type="PANTHER" id="PTHR31328">
    <property type="entry name" value="BIOGENESIS OF LYSOSOME-RELATED ORGANELLES COMPLEX 1 SUBUNIT 6"/>
    <property type="match status" value="1"/>
</dbReference>
<dbReference type="Proteomes" id="UP001146120">
    <property type="component" value="Unassembled WGS sequence"/>
</dbReference>
<feature type="region of interest" description="Disordered" evidence="6">
    <location>
        <begin position="234"/>
        <end position="254"/>
    </location>
</feature>
<feature type="compositionally biased region" description="Low complexity" evidence="6">
    <location>
        <begin position="393"/>
        <end position="409"/>
    </location>
</feature>
<dbReference type="InterPro" id="IPR037212">
    <property type="entry name" value="Med7/Med21-like"/>
</dbReference>
<feature type="region of interest" description="Disordered" evidence="6">
    <location>
        <begin position="1"/>
        <end position="27"/>
    </location>
</feature>
<keyword evidence="2" id="KW-0805">Transcription regulation</keyword>
<dbReference type="PANTHER" id="PTHR31328:SF2">
    <property type="entry name" value="BIOGENESIS OF LYSOSOME-RELATED ORGANELLES COMPLEX 1 SUBUNIT 6"/>
    <property type="match status" value="1"/>
</dbReference>
<feature type="compositionally biased region" description="Acidic residues" evidence="6">
    <location>
        <begin position="200"/>
        <end position="212"/>
    </location>
</feature>
<dbReference type="SUPFAM" id="SSF140718">
    <property type="entry name" value="Mediator hinge subcomplex-like"/>
    <property type="match status" value="1"/>
</dbReference>
<dbReference type="Gene3D" id="6.10.280.10">
    <property type="entry name" value="Mediator complex, subunit Med21"/>
    <property type="match status" value="1"/>
</dbReference>
<dbReference type="InterPro" id="IPR021384">
    <property type="entry name" value="Mediator_Med21"/>
</dbReference>
<name>A0AAV2Z553_9STRA</name>
<comment type="caution">
    <text evidence="7">The sequence shown here is derived from an EMBL/GenBank/DDBJ whole genome shotgun (WGS) entry which is preliminary data.</text>
</comment>
<dbReference type="GO" id="GO:0031083">
    <property type="term" value="C:BLOC-1 complex"/>
    <property type="evidence" value="ECO:0007669"/>
    <property type="project" value="TreeGrafter"/>
</dbReference>
<feature type="region of interest" description="Disordered" evidence="6">
    <location>
        <begin position="190"/>
        <end position="212"/>
    </location>
</feature>
<dbReference type="InterPro" id="IPR028119">
    <property type="entry name" value="Snapin/Pallidin/Snn1"/>
</dbReference>
<evidence type="ECO:0008006" key="9">
    <source>
        <dbReference type="Google" id="ProtNLM"/>
    </source>
</evidence>
<evidence type="ECO:0000256" key="6">
    <source>
        <dbReference type="SAM" id="MobiDB-lite"/>
    </source>
</evidence>
<protein>
    <recommendedName>
        <fullName evidence="9">Biogenesis of lysosome-related organelles complex 1 subunit 7</fullName>
    </recommendedName>
</protein>
<dbReference type="EMBL" id="DAKRPA010000061">
    <property type="protein sequence ID" value="DBA00567.1"/>
    <property type="molecule type" value="Genomic_DNA"/>
</dbReference>
<keyword evidence="8" id="KW-1185">Reference proteome</keyword>
<feature type="compositionally biased region" description="Low complexity" evidence="6">
    <location>
        <begin position="234"/>
        <end position="252"/>
    </location>
</feature>
<organism evidence="7 8">
    <name type="scientific">Lagenidium giganteum</name>
    <dbReference type="NCBI Taxonomy" id="4803"/>
    <lineage>
        <taxon>Eukaryota</taxon>
        <taxon>Sar</taxon>
        <taxon>Stramenopiles</taxon>
        <taxon>Oomycota</taxon>
        <taxon>Peronosporomycetes</taxon>
        <taxon>Pythiales</taxon>
        <taxon>Pythiaceae</taxon>
    </lineage>
</organism>
<feature type="compositionally biased region" description="Acidic residues" evidence="6">
    <location>
        <begin position="153"/>
        <end position="164"/>
    </location>
</feature>
<dbReference type="Pfam" id="PF14712">
    <property type="entry name" value="Snapin_Pallidin"/>
    <property type="match status" value="1"/>
</dbReference>
<gene>
    <name evidence="7" type="ORF">N0F65_007696</name>
</gene>
<evidence type="ECO:0000256" key="3">
    <source>
        <dbReference type="ARBA" id="ARBA00023163"/>
    </source>
</evidence>
<evidence type="ECO:0000256" key="2">
    <source>
        <dbReference type="ARBA" id="ARBA00023015"/>
    </source>
</evidence>
<evidence type="ECO:0000313" key="7">
    <source>
        <dbReference type="EMBL" id="DBA00567.1"/>
    </source>
</evidence>
<feature type="coiled-coil region" evidence="5">
    <location>
        <begin position="285"/>
        <end position="312"/>
    </location>
</feature>
<accession>A0AAV2Z553</accession>
<dbReference type="Pfam" id="PF11221">
    <property type="entry name" value="Med21"/>
    <property type="match status" value="1"/>
</dbReference>
<dbReference type="AlphaFoldDB" id="A0AAV2Z553"/>
<dbReference type="GO" id="GO:0030133">
    <property type="term" value="C:transport vesicle"/>
    <property type="evidence" value="ECO:0007669"/>
    <property type="project" value="TreeGrafter"/>
</dbReference>
<keyword evidence="5" id="KW-0175">Coiled coil</keyword>
<evidence type="ECO:0000256" key="5">
    <source>
        <dbReference type="SAM" id="Coils"/>
    </source>
</evidence>
<feature type="region of interest" description="Disordered" evidence="6">
    <location>
        <begin position="147"/>
        <end position="177"/>
    </location>
</feature>
<evidence type="ECO:0000256" key="4">
    <source>
        <dbReference type="ARBA" id="ARBA00023242"/>
    </source>
</evidence>
<evidence type="ECO:0000256" key="1">
    <source>
        <dbReference type="ARBA" id="ARBA00004123"/>
    </source>
</evidence>